<accession>A0A2A9NSA8</accession>
<dbReference type="AlphaFoldDB" id="A0A2A9NSA8"/>
<keyword evidence="2" id="KW-0732">Signal</keyword>
<evidence type="ECO:0000256" key="2">
    <source>
        <dbReference type="SAM" id="SignalP"/>
    </source>
</evidence>
<dbReference type="Proteomes" id="UP000242287">
    <property type="component" value="Unassembled WGS sequence"/>
</dbReference>
<gene>
    <name evidence="3" type="ORF">AMATHDRAFT_55886</name>
</gene>
<dbReference type="PANTHER" id="PTHR37487:SF2">
    <property type="entry name" value="EXPRESSED PROTEIN"/>
    <property type="match status" value="1"/>
</dbReference>
<dbReference type="EMBL" id="KZ301976">
    <property type="protein sequence ID" value="PFH52988.1"/>
    <property type="molecule type" value="Genomic_DNA"/>
</dbReference>
<evidence type="ECO:0000313" key="3">
    <source>
        <dbReference type="EMBL" id="PFH52988.1"/>
    </source>
</evidence>
<sequence length="214" mass="20269">MKSFLSLATVAFAAVGAYAQGQLTINTPSNPVVCQPLLLTWSGGSPPYFLSIHPGSDPNGASIQDFPQQTGTSLTWTVNIAAGTQIGLSLRDNTGNTAQSAAFTINPGSDTACVGKPPDVSGGASSGATGATSSAGSGSASAPSTASTSAALTTAPATSATVSRPASSGSASGSSSATRSGSSSTASASSAANANAAKVGTAGLVGAALVALLA</sequence>
<evidence type="ECO:0000256" key="1">
    <source>
        <dbReference type="SAM" id="MobiDB-lite"/>
    </source>
</evidence>
<dbReference type="OrthoDB" id="3362246at2759"/>
<proteinExistence type="predicted"/>
<organism evidence="3 4">
    <name type="scientific">Amanita thiersii Skay4041</name>
    <dbReference type="NCBI Taxonomy" id="703135"/>
    <lineage>
        <taxon>Eukaryota</taxon>
        <taxon>Fungi</taxon>
        <taxon>Dikarya</taxon>
        <taxon>Basidiomycota</taxon>
        <taxon>Agaricomycotina</taxon>
        <taxon>Agaricomycetes</taxon>
        <taxon>Agaricomycetidae</taxon>
        <taxon>Agaricales</taxon>
        <taxon>Pluteineae</taxon>
        <taxon>Amanitaceae</taxon>
        <taxon>Amanita</taxon>
    </lineage>
</organism>
<protein>
    <submittedName>
        <fullName evidence="3">Uncharacterized protein</fullName>
    </submittedName>
</protein>
<dbReference type="STRING" id="703135.A0A2A9NSA8"/>
<feature type="signal peptide" evidence="2">
    <location>
        <begin position="1"/>
        <end position="19"/>
    </location>
</feature>
<reference evidence="3 4" key="1">
    <citation type="submission" date="2014-02" db="EMBL/GenBank/DDBJ databases">
        <title>Transposable element dynamics among asymbiotic and ectomycorrhizal Amanita fungi.</title>
        <authorList>
            <consortium name="DOE Joint Genome Institute"/>
            <person name="Hess J."/>
            <person name="Skrede I."/>
            <person name="Wolfe B."/>
            <person name="LaButti K."/>
            <person name="Ohm R.A."/>
            <person name="Grigoriev I.V."/>
            <person name="Pringle A."/>
        </authorList>
    </citation>
    <scope>NUCLEOTIDE SEQUENCE [LARGE SCALE GENOMIC DNA]</scope>
    <source>
        <strain evidence="3 4">SKay4041</strain>
    </source>
</reference>
<feature type="compositionally biased region" description="Low complexity" evidence="1">
    <location>
        <begin position="121"/>
        <end position="188"/>
    </location>
</feature>
<feature type="region of interest" description="Disordered" evidence="1">
    <location>
        <begin position="106"/>
        <end position="188"/>
    </location>
</feature>
<keyword evidence="4" id="KW-1185">Reference proteome</keyword>
<dbReference type="PANTHER" id="PTHR37487">
    <property type="entry name" value="CHROMOSOME 1, WHOLE GENOME SHOTGUN SEQUENCE"/>
    <property type="match status" value="1"/>
</dbReference>
<feature type="chain" id="PRO_5012202622" evidence="2">
    <location>
        <begin position="20"/>
        <end position="214"/>
    </location>
</feature>
<evidence type="ECO:0000313" key="4">
    <source>
        <dbReference type="Proteomes" id="UP000242287"/>
    </source>
</evidence>
<name>A0A2A9NSA8_9AGAR</name>